<accession>A0A9Q1FZC2</accession>
<evidence type="ECO:0000313" key="1">
    <source>
        <dbReference type="EMBL" id="KAJ8370644.1"/>
    </source>
</evidence>
<organism evidence="1 2">
    <name type="scientific">Synaphobranchus kaupii</name>
    <name type="common">Kaup's arrowtooth eel</name>
    <dbReference type="NCBI Taxonomy" id="118154"/>
    <lineage>
        <taxon>Eukaryota</taxon>
        <taxon>Metazoa</taxon>
        <taxon>Chordata</taxon>
        <taxon>Craniata</taxon>
        <taxon>Vertebrata</taxon>
        <taxon>Euteleostomi</taxon>
        <taxon>Actinopterygii</taxon>
        <taxon>Neopterygii</taxon>
        <taxon>Teleostei</taxon>
        <taxon>Anguilliformes</taxon>
        <taxon>Synaphobranchidae</taxon>
        <taxon>Synaphobranchus</taxon>
    </lineage>
</organism>
<gene>
    <name evidence="1" type="ORF">SKAU_G00106720</name>
</gene>
<dbReference type="EMBL" id="JAINUF010000003">
    <property type="protein sequence ID" value="KAJ8370644.1"/>
    <property type="molecule type" value="Genomic_DNA"/>
</dbReference>
<dbReference type="AlphaFoldDB" id="A0A9Q1FZC2"/>
<sequence>MKRYQTALRVTSGTGLKPDHWSAAPPETMGRGVKVFAEGPLCTDPSMLVNTRARTRENRARAVTLLSSYRGGEGNEAPQRADPLLRSRILHSSQAVPAGFVPGLARRIAGRFRNVDSLVRVLTVPLGVAFKRFCQPPAYADPTAPVDTALLSPVYAGPSALIRAVLSSPICADPSVLTLSACARERPVYVQ</sequence>
<proteinExistence type="predicted"/>
<reference evidence="1" key="1">
    <citation type="journal article" date="2023" name="Science">
        <title>Genome structures resolve the early diversification of teleost fishes.</title>
        <authorList>
            <person name="Parey E."/>
            <person name="Louis A."/>
            <person name="Montfort J."/>
            <person name="Bouchez O."/>
            <person name="Roques C."/>
            <person name="Iampietro C."/>
            <person name="Lluch J."/>
            <person name="Castinel A."/>
            <person name="Donnadieu C."/>
            <person name="Desvignes T."/>
            <person name="Floi Bucao C."/>
            <person name="Jouanno E."/>
            <person name="Wen M."/>
            <person name="Mejri S."/>
            <person name="Dirks R."/>
            <person name="Jansen H."/>
            <person name="Henkel C."/>
            <person name="Chen W.J."/>
            <person name="Zahm M."/>
            <person name="Cabau C."/>
            <person name="Klopp C."/>
            <person name="Thompson A.W."/>
            <person name="Robinson-Rechavi M."/>
            <person name="Braasch I."/>
            <person name="Lecointre G."/>
            <person name="Bobe J."/>
            <person name="Postlethwait J.H."/>
            <person name="Berthelot C."/>
            <person name="Roest Crollius H."/>
            <person name="Guiguen Y."/>
        </authorList>
    </citation>
    <scope>NUCLEOTIDE SEQUENCE</scope>
    <source>
        <strain evidence="1">WJC10195</strain>
    </source>
</reference>
<keyword evidence="2" id="KW-1185">Reference proteome</keyword>
<comment type="caution">
    <text evidence="1">The sequence shown here is derived from an EMBL/GenBank/DDBJ whole genome shotgun (WGS) entry which is preliminary data.</text>
</comment>
<protein>
    <submittedName>
        <fullName evidence="1">Uncharacterized protein</fullName>
    </submittedName>
</protein>
<dbReference type="Proteomes" id="UP001152622">
    <property type="component" value="Chromosome 3"/>
</dbReference>
<evidence type="ECO:0000313" key="2">
    <source>
        <dbReference type="Proteomes" id="UP001152622"/>
    </source>
</evidence>
<name>A0A9Q1FZC2_SYNKA</name>